<feature type="region of interest" description="Disordered" evidence="1">
    <location>
        <begin position="45"/>
        <end position="84"/>
    </location>
</feature>
<gene>
    <name evidence="3" type="ORF">GCM10007857_51870</name>
</gene>
<keyword evidence="4" id="KW-1185">Reference proteome</keyword>
<feature type="transmembrane region" description="Helical" evidence="2">
    <location>
        <begin position="6"/>
        <end position="27"/>
    </location>
</feature>
<organism evidence="3 4">
    <name type="scientific">Bradyrhizobium iriomotense</name>
    <dbReference type="NCBI Taxonomy" id="441950"/>
    <lineage>
        <taxon>Bacteria</taxon>
        <taxon>Pseudomonadati</taxon>
        <taxon>Pseudomonadota</taxon>
        <taxon>Alphaproteobacteria</taxon>
        <taxon>Hyphomicrobiales</taxon>
        <taxon>Nitrobacteraceae</taxon>
        <taxon>Bradyrhizobium</taxon>
    </lineage>
</organism>
<protein>
    <submittedName>
        <fullName evidence="3">Uncharacterized protein</fullName>
    </submittedName>
</protein>
<keyword evidence="2" id="KW-1133">Transmembrane helix</keyword>
<dbReference type="RefSeq" id="WP_284270082.1">
    <property type="nucleotide sequence ID" value="NZ_BSOW01000019.1"/>
</dbReference>
<keyword evidence="2" id="KW-0472">Membrane</keyword>
<dbReference type="EMBL" id="BSOW01000019">
    <property type="protein sequence ID" value="GLR88475.1"/>
    <property type="molecule type" value="Genomic_DNA"/>
</dbReference>
<keyword evidence="2" id="KW-0812">Transmembrane</keyword>
<sequence>MIEIVWGFLVFLVRAVNFALDIAIFIADSQYLARLTTGADKLVEVPPDTKPLPPAAQRALAEAEERERLRAQPDQAASGTIQAS</sequence>
<dbReference type="Proteomes" id="UP001156905">
    <property type="component" value="Unassembled WGS sequence"/>
</dbReference>
<name>A0ABQ6B299_9BRAD</name>
<accession>A0ABQ6B299</accession>
<comment type="caution">
    <text evidence="3">The sequence shown here is derived from an EMBL/GenBank/DDBJ whole genome shotgun (WGS) entry which is preliminary data.</text>
</comment>
<feature type="compositionally biased region" description="Basic and acidic residues" evidence="1">
    <location>
        <begin position="61"/>
        <end position="71"/>
    </location>
</feature>
<evidence type="ECO:0000256" key="1">
    <source>
        <dbReference type="SAM" id="MobiDB-lite"/>
    </source>
</evidence>
<evidence type="ECO:0000313" key="3">
    <source>
        <dbReference type="EMBL" id="GLR88475.1"/>
    </source>
</evidence>
<reference evidence="4" key="1">
    <citation type="journal article" date="2019" name="Int. J. Syst. Evol. Microbiol.">
        <title>The Global Catalogue of Microorganisms (GCM) 10K type strain sequencing project: providing services to taxonomists for standard genome sequencing and annotation.</title>
        <authorList>
            <consortium name="The Broad Institute Genomics Platform"/>
            <consortium name="The Broad Institute Genome Sequencing Center for Infectious Disease"/>
            <person name="Wu L."/>
            <person name="Ma J."/>
        </authorList>
    </citation>
    <scope>NUCLEOTIDE SEQUENCE [LARGE SCALE GENOMIC DNA]</scope>
    <source>
        <strain evidence="4">NBRC 102520</strain>
    </source>
</reference>
<proteinExistence type="predicted"/>
<evidence type="ECO:0000313" key="4">
    <source>
        <dbReference type="Proteomes" id="UP001156905"/>
    </source>
</evidence>
<evidence type="ECO:0000256" key="2">
    <source>
        <dbReference type="SAM" id="Phobius"/>
    </source>
</evidence>
<feature type="compositionally biased region" description="Polar residues" evidence="1">
    <location>
        <begin position="75"/>
        <end position="84"/>
    </location>
</feature>